<evidence type="ECO:0000313" key="11">
    <source>
        <dbReference type="Proteomes" id="UP000537161"/>
    </source>
</evidence>
<comment type="caution">
    <text evidence="10">The sequence shown here is derived from an EMBL/GenBank/DDBJ whole genome shotgun (WGS) entry which is preliminary data.</text>
</comment>
<dbReference type="Proteomes" id="UP000537161">
    <property type="component" value="Unassembled WGS sequence"/>
</dbReference>
<feature type="transmembrane region" description="Helical" evidence="8">
    <location>
        <begin position="93"/>
        <end position="115"/>
    </location>
</feature>
<evidence type="ECO:0000256" key="1">
    <source>
        <dbReference type="ARBA" id="ARBA00004651"/>
    </source>
</evidence>
<proteinExistence type="predicted"/>
<dbReference type="RefSeq" id="WP_221235180.1">
    <property type="nucleotide sequence ID" value="NZ_JACIJH010000009.1"/>
</dbReference>
<dbReference type="InterPro" id="IPR020846">
    <property type="entry name" value="MFS_dom"/>
</dbReference>
<keyword evidence="3" id="KW-1003">Cell membrane</keyword>
<evidence type="ECO:0000313" key="10">
    <source>
        <dbReference type="EMBL" id="MBB5707463.1"/>
    </source>
</evidence>
<protein>
    <submittedName>
        <fullName evidence="10">MFS family permease</fullName>
    </submittedName>
</protein>
<keyword evidence="6 8" id="KW-0472">Membrane</keyword>
<evidence type="ECO:0000256" key="3">
    <source>
        <dbReference type="ARBA" id="ARBA00022475"/>
    </source>
</evidence>
<feature type="transmembrane region" description="Helical" evidence="8">
    <location>
        <begin position="121"/>
        <end position="138"/>
    </location>
</feature>
<dbReference type="Gene3D" id="1.20.1250.20">
    <property type="entry name" value="MFS general substrate transporter like domains"/>
    <property type="match status" value="1"/>
</dbReference>
<reference evidence="10 11" key="1">
    <citation type="submission" date="2020-08" db="EMBL/GenBank/DDBJ databases">
        <title>Genomic Encyclopedia of Type Strains, Phase IV (KMG-IV): sequencing the most valuable type-strain genomes for metagenomic binning, comparative biology and taxonomic classification.</title>
        <authorList>
            <person name="Goeker M."/>
        </authorList>
    </citation>
    <scope>NUCLEOTIDE SEQUENCE [LARGE SCALE GENOMIC DNA]</scope>
    <source>
        <strain evidence="10 11">DSM 27163</strain>
    </source>
</reference>
<evidence type="ECO:0000256" key="6">
    <source>
        <dbReference type="ARBA" id="ARBA00023136"/>
    </source>
</evidence>
<feature type="transmembrane region" description="Helical" evidence="8">
    <location>
        <begin position="302"/>
        <end position="320"/>
    </location>
</feature>
<keyword evidence="4 8" id="KW-0812">Transmembrane</keyword>
<sequence>MTETPGAEESTPTDRSRSGIGAPLRDATFRRIWGSSLLSNLGQQMQAVAAAWTMLQITQQADLVAMVQTASMLPVMLLAIAAGAIADMYDRRLVAISALAVSLSGSALLAAVAALDMLSPAMILLGVFITGTGIALYSPAWQASAAEIVGVKHLPAAVALYSMSSNAARSVGPAIGGFVIASFGMVAAFSVNAILYIPILVALFLWKRDVPPPRLPPERLDRAMLGGLRFVGYSPPVMRVILRALAMSLGGAAVYSMLPLVAHSILGGGPEIYGFLLGGFGLGAIGFALLTTRLHDWFDVETIVVGCSLVMAAALLVLAFSPFAALSVLATFAAGASWMVSISTYNVSVQISSPRWVSGRTLAAFQAAVAGGLALGSLCWGLLAERFGITAAVCTASALMVITALLRFILAMPRTTSAEAAPPPSSDPVVKMALTGRSGPIVIEIEYRVHVDDARKFYHAMRDVRRSRERNGAYSTSLARDISDPKLWIERFHYATWNDYLRARDRPTVDDRKWRDRALAFQIDDAPPRVRRFLERPTGSVRWREDTIDPGDVLRVPVSLTTIGSH</sequence>
<dbReference type="GO" id="GO:0005886">
    <property type="term" value="C:plasma membrane"/>
    <property type="evidence" value="ECO:0007669"/>
    <property type="project" value="UniProtKB-SubCell"/>
</dbReference>
<keyword evidence="2" id="KW-0813">Transport</keyword>
<evidence type="ECO:0000256" key="5">
    <source>
        <dbReference type="ARBA" id="ARBA00022989"/>
    </source>
</evidence>
<name>A0A7W9B767_9SPHN</name>
<feature type="transmembrane region" description="Helical" evidence="8">
    <location>
        <begin position="389"/>
        <end position="410"/>
    </location>
</feature>
<feature type="transmembrane region" description="Helical" evidence="8">
    <location>
        <begin position="361"/>
        <end position="383"/>
    </location>
</feature>
<dbReference type="AlphaFoldDB" id="A0A7W9B767"/>
<dbReference type="SUPFAM" id="SSF103473">
    <property type="entry name" value="MFS general substrate transporter"/>
    <property type="match status" value="1"/>
</dbReference>
<dbReference type="PROSITE" id="PS50850">
    <property type="entry name" value="MFS"/>
    <property type="match status" value="1"/>
</dbReference>
<dbReference type="InterPro" id="IPR036259">
    <property type="entry name" value="MFS_trans_sf"/>
</dbReference>
<evidence type="ECO:0000256" key="7">
    <source>
        <dbReference type="SAM" id="MobiDB-lite"/>
    </source>
</evidence>
<dbReference type="CDD" id="cd06173">
    <property type="entry name" value="MFS_MefA_like"/>
    <property type="match status" value="1"/>
</dbReference>
<feature type="transmembrane region" description="Helical" evidence="8">
    <location>
        <begin position="63"/>
        <end position="86"/>
    </location>
</feature>
<evidence type="ECO:0000256" key="2">
    <source>
        <dbReference type="ARBA" id="ARBA00022448"/>
    </source>
</evidence>
<feature type="transmembrane region" description="Helical" evidence="8">
    <location>
        <begin position="175"/>
        <end position="206"/>
    </location>
</feature>
<feature type="transmembrane region" description="Helical" evidence="8">
    <location>
        <begin position="326"/>
        <end position="349"/>
    </location>
</feature>
<evidence type="ECO:0000256" key="4">
    <source>
        <dbReference type="ARBA" id="ARBA00022692"/>
    </source>
</evidence>
<dbReference type="EMBL" id="JACIJH010000009">
    <property type="protein sequence ID" value="MBB5707463.1"/>
    <property type="molecule type" value="Genomic_DNA"/>
</dbReference>
<evidence type="ECO:0000259" key="9">
    <source>
        <dbReference type="PROSITE" id="PS50850"/>
    </source>
</evidence>
<dbReference type="PANTHER" id="PTHR23513">
    <property type="entry name" value="INTEGRAL MEMBRANE EFFLUX PROTEIN-RELATED"/>
    <property type="match status" value="1"/>
</dbReference>
<dbReference type="InterPro" id="IPR010290">
    <property type="entry name" value="TM_effector"/>
</dbReference>
<feature type="transmembrane region" description="Helical" evidence="8">
    <location>
        <begin position="272"/>
        <end position="290"/>
    </location>
</feature>
<organism evidence="10 11">
    <name type="scientific">Sphingopyxis panaciterrulae</name>
    <dbReference type="NCBI Taxonomy" id="462372"/>
    <lineage>
        <taxon>Bacteria</taxon>
        <taxon>Pseudomonadati</taxon>
        <taxon>Pseudomonadota</taxon>
        <taxon>Alphaproteobacteria</taxon>
        <taxon>Sphingomonadales</taxon>
        <taxon>Sphingomonadaceae</taxon>
        <taxon>Sphingopyxis</taxon>
    </lineage>
</organism>
<dbReference type="PANTHER" id="PTHR23513:SF11">
    <property type="entry name" value="STAPHYLOFERRIN A TRANSPORTER"/>
    <property type="match status" value="1"/>
</dbReference>
<feature type="domain" description="Major facilitator superfamily (MFS) profile" evidence="9">
    <location>
        <begin position="1"/>
        <end position="415"/>
    </location>
</feature>
<gene>
    <name evidence="10" type="ORF">FHR21_002829</name>
</gene>
<comment type="subcellular location">
    <subcellularLocation>
        <location evidence="1">Cell membrane</location>
        <topology evidence="1">Multi-pass membrane protein</topology>
    </subcellularLocation>
</comment>
<feature type="transmembrane region" description="Helical" evidence="8">
    <location>
        <begin position="145"/>
        <end position="163"/>
    </location>
</feature>
<feature type="region of interest" description="Disordered" evidence="7">
    <location>
        <begin position="1"/>
        <end position="21"/>
    </location>
</feature>
<dbReference type="GO" id="GO:0022857">
    <property type="term" value="F:transmembrane transporter activity"/>
    <property type="evidence" value="ECO:0007669"/>
    <property type="project" value="InterPro"/>
</dbReference>
<keyword evidence="11" id="KW-1185">Reference proteome</keyword>
<keyword evidence="5 8" id="KW-1133">Transmembrane helix</keyword>
<accession>A0A7W9B767</accession>
<dbReference type="Pfam" id="PF05977">
    <property type="entry name" value="MFS_3"/>
    <property type="match status" value="1"/>
</dbReference>
<evidence type="ECO:0000256" key="8">
    <source>
        <dbReference type="SAM" id="Phobius"/>
    </source>
</evidence>
<feature type="transmembrane region" description="Helical" evidence="8">
    <location>
        <begin position="244"/>
        <end position="266"/>
    </location>
</feature>